<gene>
    <name evidence="2" type="ORF">ADIS_4710</name>
</gene>
<dbReference type="Pfam" id="PF21784">
    <property type="entry name" value="Bflower"/>
    <property type="match status" value="1"/>
</dbReference>
<dbReference type="AlphaFoldDB" id="R7ZL96"/>
<name>R7ZL96_9BACT</name>
<evidence type="ECO:0000259" key="1">
    <source>
        <dbReference type="Pfam" id="PF21784"/>
    </source>
</evidence>
<dbReference type="InterPro" id="IPR010982">
    <property type="entry name" value="Lambda_DNA-bd_dom_sf"/>
</dbReference>
<dbReference type="SUPFAM" id="SSF47413">
    <property type="entry name" value="lambda repressor-like DNA-binding domains"/>
    <property type="match status" value="1"/>
</dbReference>
<dbReference type="STRING" id="1232681.ADIS_4710"/>
<protein>
    <submittedName>
        <fullName evidence="2">Putative antitoxin (To hypothetical toxin)</fullName>
    </submittedName>
</protein>
<dbReference type="NCBIfam" id="TIGR02684">
    <property type="entry name" value="dnstrm_HI1420"/>
    <property type="match status" value="1"/>
</dbReference>
<dbReference type="EMBL" id="AQHR01000120">
    <property type="protein sequence ID" value="EON74809.1"/>
    <property type="molecule type" value="Genomic_DNA"/>
</dbReference>
<dbReference type="InterPro" id="IPR014057">
    <property type="entry name" value="HI1420"/>
</dbReference>
<feature type="domain" description="4-fold beta flower" evidence="1">
    <location>
        <begin position="108"/>
        <end position="223"/>
    </location>
</feature>
<comment type="caution">
    <text evidence="2">The sequence shown here is derived from an EMBL/GenBank/DDBJ whole genome shotgun (WGS) entry which is preliminary data.</text>
</comment>
<dbReference type="PANTHER" id="PTHR40275">
    <property type="entry name" value="SSL7038 PROTEIN"/>
    <property type="match status" value="1"/>
</dbReference>
<keyword evidence="3" id="KW-1185">Reference proteome</keyword>
<sequence length="228" mass="24885">METSKFDIADYLDSKEMIAEYLNSVLEEGDNDDVVVALGHIAKAIGMSKIAEETGMSRPSLYKALSTGSKPQFETIMKVLKAVGGQLRIIIGLFILLGLTTVNAQQIALFDSEGEARAYIDFDNNGTIYMWDGTPVAFVNNDGRELCVIGFNGNFLGWYIEGIVYDKKGLAVGARKGAVGLITNIEKIKGIQKIAPIRPIVPISPIKPILGNNWSNTSLAEFLFYGKK</sequence>
<proteinExistence type="predicted"/>
<evidence type="ECO:0000313" key="3">
    <source>
        <dbReference type="Proteomes" id="UP000013909"/>
    </source>
</evidence>
<reference evidence="2 3" key="1">
    <citation type="submission" date="2013-02" db="EMBL/GenBank/DDBJ databases">
        <title>A novel strain isolated from Lonar lake, Maharashtra, India.</title>
        <authorList>
            <person name="Singh A."/>
        </authorList>
    </citation>
    <scope>NUCLEOTIDE SEQUENCE [LARGE SCALE GENOMIC DNA]</scope>
    <source>
        <strain evidence="2 3">AK24</strain>
    </source>
</reference>
<dbReference type="PATRIC" id="fig|1288963.3.peg.4700"/>
<dbReference type="Pfam" id="PF21716">
    <property type="entry name" value="dnstrm_HI1420"/>
    <property type="match status" value="1"/>
</dbReference>
<dbReference type="PANTHER" id="PTHR40275:SF1">
    <property type="entry name" value="SSL7038 PROTEIN"/>
    <property type="match status" value="1"/>
</dbReference>
<accession>R7ZL96</accession>
<dbReference type="RefSeq" id="WP_010856821.1">
    <property type="nucleotide sequence ID" value="NZ_AQHR01000120.1"/>
</dbReference>
<organism evidence="2 3">
    <name type="scientific">Lunatimonas lonarensis</name>
    <dbReference type="NCBI Taxonomy" id="1232681"/>
    <lineage>
        <taxon>Bacteria</taxon>
        <taxon>Pseudomonadati</taxon>
        <taxon>Bacteroidota</taxon>
        <taxon>Cytophagia</taxon>
        <taxon>Cytophagales</taxon>
        <taxon>Cyclobacteriaceae</taxon>
    </lineage>
</organism>
<dbReference type="InterPro" id="IPR048911">
    <property type="entry name" value="Bflower"/>
</dbReference>
<evidence type="ECO:0000313" key="2">
    <source>
        <dbReference type="EMBL" id="EON74809.1"/>
    </source>
</evidence>
<dbReference type="GO" id="GO:0003677">
    <property type="term" value="F:DNA binding"/>
    <property type="evidence" value="ECO:0007669"/>
    <property type="project" value="InterPro"/>
</dbReference>
<dbReference type="Proteomes" id="UP000013909">
    <property type="component" value="Unassembled WGS sequence"/>
</dbReference>